<feature type="chain" id="PRO_5020661437" description="Beta/gamma crystallin" evidence="1">
    <location>
        <begin position="19"/>
        <end position="138"/>
    </location>
</feature>
<dbReference type="AlphaFoldDB" id="A0A4R2MSP1"/>
<dbReference type="Gene3D" id="2.60.20.10">
    <property type="entry name" value="Crystallins"/>
    <property type="match status" value="1"/>
</dbReference>
<protein>
    <recommendedName>
        <fullName evidence="4">Beta/gamma crystallin</fullName>
    </recommendedName>
</protein>
<keyword evidence="1" id="KW-0732">Signal</keyword>
<keyword evidence="3" id="KW-1185">Reference proteome</keyword>
<organism evidence="2 3">
    <name type="scientific">Simplicispira metamorpha</name>
    <dbReference type="NCBI Taxonomy" id="80881"/>
    <lineage>
        <taxon>Bacteria</taxon>
        <taxon>Pseudomonadati</taxon>
        <taxon>Pseudomonadota</taxon>
        <taxon>Betaproteobacteria</taxon>
        <taxon>Burkholderiales</taxon>
        <taxon>Comamonadaceae</taxon>
        <taxon>Simplicispira</taxon>
    </lineage>
</organism>
<dbReference type="Proteomes" id="UP000295182">
    <property type="component" value="Unassembled WGS sequence"/>
</dbReference>
<comment type="caution">
    <text evidence="2">The sequence shown here is derived from an EMBL/GenBank/DDBJ whole genome shotgun (WGS) entry which is preliminary data.</text>
</comment>
<evidence type="ECO:0000313" key="3">
    <source>
        <dbReference type="Proteomes" id="UP000295182"/>
    </source>
</evidence>
<gene>
    <name evidence="2" type="ORF">EV674_1494</name>
</gene>
<proteinExistence type="predicted"/>
<evidence type="ECO:0008006" key="4">
    <source>
        <dbReference type="Google" id="ProtNLM"/>
    </source>
</evidence>
<evidence type="ECO:0000313" key="2">
    <source>
        <dbReference type="EMBL" id="TCP11078.1"/>
    </source>
</evidence>
<accession>A0A4R2MSP1</accession>
<dbReference type="EMBL" id="SLXH01000049">
    <property type="protein sequence ID" value="TCP11078.1"/>
    <property type="molecule type" value="Genomic_DNA"/>
</dbReference>
<name>A0A4R2MSP1_9BURK</name>
<sequence length="138" mass="14794">MLGASAICLGFVSTISNAQTANPGTCEIYRDFDYKGASGNVVGNQQKGDAVIFTDQANAPADLVGFLSNKVGYRVFYDKSWNNSISSVKVAAGCTVELHGSLKMQQGSVMPFKSYTSDTPRFNAADNDKAQMVICRCK</sequence>
<evidence type="ECO:0000256" key="1">
    <source>
        <dbReference type="SAM" id="SignalP"/>
    </source>
</evidence>
<reference evidence="2 3" key="1">
    <citation type="submission" date="2019-03" db="EMBL/GenBank/DDBJ databases">
        <title>Genomic Encyclopedia of Type Strains, Phase IV (KMG-IV): sequencing the most valuable type-strain genomes for metagenomic binning, comparative biology and taxonomic classification.</title>
        <authorList>
            <person name="Goeker M."/>
        </authorList>
    </citation>
    <scope>NUCLEOTIDE SEQUENCE [LARGE SCALE GENOMIC DNA]</scope>
    <source>
        <strain evidence="2 3">DSM 1837</strain>
    </source>
</reference>
<feature type="signal peptide" evidence="1">
    <location>
        <begin position="1"/>
        <end position="18"/>
    </location>
</feature>